<gene>
    <name evidence="1" type="ORF">JHL16_30460</name>
</gene>
<evidence type="ECO:0000313" key="2">
    <source>
        <dbReference type="Proteomes" id="UP000616151"/>
    </source>
</evidence>
<name>A0ACC5REA8_9HYPH</name>
<organism evidence="1 2">
    <name type="scientific">Taklimakanibacter albus</name>
    <dbReference type="NCBI Taxonomy" id="2800327"/>
    <lineage>
        <taxon>Bacteria</taxon>
        <taxon>Pseudomonadati</taxon>
        <taxon>Pseudomonadota</taxon>
        <taxon>Alphaproteobacteria</taxon>
        <taxon>Hyphomicrobiales</taxon>
        <taxon>Aestuariivirgaceae</taxon>
        <taxon>Taklimakanibacter</taxon>
    </lineage>
</organism>
<evidence type="ECO:0000313" key="1">
    <source>
        <dbReference type="EMBL" id="MBK1870728.1"/>
    </source>
</evidence>
<dbReference type="Proteomes" id="UP000616151">
    <property type="component" value="Unassembled WGS sequence"/>
</dbReference>
<reference evidence="1" key="1">
    <citation type="submission" date="2021-01" db="EMBL/GenBank/DDBJ databases">
        <authorList>
            <person name="Sun Q."/>
        </authorList>
    </citation>
    <scope>NUCLEOTIDE SEQUENCE</scope>
    <source>
        <strain evidence="1">YIM B02566</strain>
    </source>
</reference>
<comment type="caution">
    <text evidence="1">The sequence shown here is derived from an EMBL/GenBank/DDBJ whole genome shotgun (WGS) entry which is preliminary data.</text>
</comment>
<accession>A0ACC5REA8</accession>
<dbReference type="EMBL" id="JAENHL010000008">
    <property type="protein sequence ID" value="MBK1870728.1"/>
    <property type="molecule type" value="Genomic_DNA"/>
</dbReference>
<proteinExistence type="predicted"/>
<protein>
    <submittedName>
        <fullName evidence="1">Uncharacterized protein</fullName>
    </submittedName>
</protein>
<sequence length="109" mass="12336">MYLSLFPAVVKRDYFTAYDFNTRREQKYCAETKLPRGIKLQFVFLFADTGAPPVLFESHLPDGPETGRLLLEGLLVLVCRSQSEVRTFRGFLGDAGDHPGVIDSWPIEP</sequence>
<keyword evidence="2" id="KW-1185">Reference proteome</keyword>